<protein>
    <submittedName>
        <fullName evidence="1">Uncharacterized protein</fullName>
    </submittedName>
</protein>
<organism evidence="1 2">
    <name type="scientific">Myroides profundi</name>
    <dbReference type="NCBI Taxonomy" id="480520"/>
    <lineage>
        <taxon>Bacteria</taxon>
        <taxon>Pseudomonadati</taxon>
        <taxon>Bacteroidota</taxon>
        <taxon>Flavobacteriia</taxon>
        <taxon>Flavobacteriales</taxon>
        <taxon>Flavobacteriaceae</taxon>
        <taxon>Myroides</taxon>
    </lineage>
</organism>
<gene>
    <name evidence="1" type="ORF">SAMN04488089_11216</name>
</gene>
<name>A0AAJ4W5K3_MYRPR</name>
<evidence type="ECO:0000313" key="2">
    <source>
        <dbReference type="Proteomes" id="UP000183496"/>
    </source>
</evidence>
<sequence>MKLFNFQNNKKEKQDHLPTEEMLLMDELINQITTLDYAVLVDEATQIIIVDDQLLLEFRIIRNPDYAKELMHLMINTAHPTHFPDGIMESIAGIGETVQDRIASVVENYITSTFKPIAESLTDTHSPEYDFTSDEVLWHPALSDLRVQGSFNRELSGDELYLLLASKLESMLSRDQKFHWLKMYISKQQSGEIIGDCLLDNEPWDEGLDILGDYINTFPVESTFIGIKQFVVFRRCDKYD</sequence>
<comment type="caution">
    <text evidence="1">The sequence shown here is derived from an EMBL/GenBank/DDBJ whole genome shotgun (WGS) entry which is preliminary data.</text>
</comment>
<dbReference type="RefSeq" id="WP_041889999.1">
    <property type="nucleotide sequence ID" value="NZ_CP010817.1"/>
</dbReference>
<dbReference type="Proteomes" id="UP000183496">
    <property type="component" value="Unassembled WGS sequence"/>
</dbReference>
<dbReference type="Pfam" id="PF19875">
    <property type="entry name" value="DUF6348"/>
    <property type="match status" value="1"/>
</dbReference>
<dbReference type="EMBL" id="FOFY01000012">
    <property type="protein sequence ID" value="SER27554.1"/>
    <property type="molecule type" value="Genomic_DNA"/>
</dbReference>
<dbReference type="AlphaFoldDB" id="A0AAJ4W5K3"/>
<evidence type="ECO:0000313" key="1">
    <source>
        <dbReference type="EMBL" id="SER27554.1"/>
    </source>
</evidence>
<dbReference type="KEGG" id="mpw:MPR_1097"/>
<keyword evidence="2" id="KW-1185">Reference proteome</keyword>
<dbReference type="InterPro" id="IPR045929">
    <property type="entry name" value="DUF6348"/>
</dbReference>
<proteinExistence type="predicted"/>
<accession>A0AAJ4W5K3</accession>
<reference evidence="1 2" key="1">
    <citation type="submission" date="2016-10" db="EMBL/GenBank/DDBJ databases">
        <authorList>
            <person name="Varghese N."/>
            <person name="Submissions S."/>
        </authorList>
    </citation>
    <scope>NUCLEOTIDE SEQUENCE [LARGE SCALE GENOMIC DNA]</scope>
    <source>
        <strain evidence="2">DSM 19823 / KCTC 23066 / CCTCC M 208030 / D25</strain>
    </source>
</reference>